<dbReference type="AlphaFoldDB" id="A0A9N9JCL6"/>
<accession>A0A9N9JCL6</accession>
<feature type="non-terminal residue" evidence="1">
    <location>
        <position position="1"/>
    </location>
</feature>
<gene>
    <name evidence="1" type="ORF">FCALED_LOCUS17651</name>
</gene>
<comment type="caution">
    <text evidence="1">The sequence shown here is derived from an EMBL/GenBank/DDBJ whole genome shotgun (WGS) entry which is preliminary data.</text>
</comment>
<dbReference type="OrthoDB" id="2418310at2759"/>
<keyword evidence="2" id="KW-1185">Reference proteome</keyword>
<sequence length="139" mass="15904">ALSSIIVLNRSCPYPNYFTNEEWQLIIGTNPYKIHEPLVSASVSNALHDAIVKNSCGQDSFMHPDESPLSRASSRTFNELRECVPNIAPKKTSEQEHCSQFLHPYINPIFFKRYNDYEVRLDRSVKGTKQRPDLSCTVD</sequence>
<proteinExistence type="predicted"/>
<dbReference type="EMBL" id="CAJVPQ010028394">
    <property type="protein sequence ID" value="CAG8772935.1"/>
    <property type="molecule type" value="Genomic_DNA"/>
</dbReference>
<feature type="non-terminal residue" evidence="1">
    <location>
        <position position="139"/>
    </location>
</feature>
<organism evidence="1 2">
    <name type="scientific">Funneliformis caledonium</name>
    <dbReference type="NCBI Taxonomy" id="1117310"/>
    <lineage>
        <taxon>Eukaryota</taxon>
        <taxon>Fungi</taxon>
        <taxon>Fungi incertae sedis</taxon>
        <taxon>Mucoromycota</taxon>
        <taxon>Glomeromycotina</taxon>
        <taxon>Glomeromycetes</taxon>
        <taxon>Glomerales</taxon>
        <taxon>Glomeraceae</taxon>
        <taxon>Funneliformis</taxon>
    </lineage>
</organism>
<protein>
    <submittedName>
        <fullName evidence="1">11546_t:CDS:1</fullName>
    </submittedName>
</protein>
<name>A0A9N9JCL6_9GLOM</name>
<evidence type="ECO:0000313" key="1">
    <source>
        <dbReference type="EMBL" id="CAG8772935.1"/>
    </source>
</evidence>
<reference evidence="1" key="1">
    <citation type="submission" date="2021-06" db="EMBL/GenBank/DDBJ databases">
        <authorList>
            <person name="Kallberg Y."/>
            <person name="Tangrot J."/>
            <person name="Rosling A."/>
        </authorList>
    </citation>
    <scope>NUCLEOTIDE SEQUENCE</scope>
    <source>
        <strain evidence="1">UK204</strain>
    </source>
</reference>
<dbReference type="Proteomes" id="UP000789570">
    <property type="component" value="Unassembled WGS sequence"/>
</dbReference>
<evidence type="ECO:0000313" key="2">
    <source>
        <dbReference type="Proteomes" id="UP000789570"/>
    </source>
</evidence>